<dbReference type="Proteomes" id="UP000803844">
    <property type="component" value="Unassembled WGS sequence"/>
</dbReference>
<proteinExistence type="predicted"/>
<dbReference type="EMBL" id="MU032344">
    <property type="protein sequence ID" value="KAF3770178.1"/>
    <property type="molecule type" value="Genomic_DNA"/>
</dbReference>
<dbReference type="GeneID" id="63841657"/>
<gene>
    <name evidence="1" type="ORF">M406DRAFT_53764</name>
</gene>
<reference evidence="1" key="1">
    <citation type="journal article" date="2020" name="Phytopathology">
        <title>Genome sequence of the chestnut blight fungus Cryphonectria parasitica EP155: A fundamental resource for an archetypical invasive plant pathogen.</title>
        <authorList>
            <person name="Crouch J.A."/>
            <person name="Dawe A."/>
            <person name="Aerts A."/>
            <person name="Barry K."/>
            <person name="Churchill A.C.L."/>
            <person name="Grimwood J."/>
            <person name="Hillman B."/>
            <person name="Milgroom M.G."/>
            <person name="Pangilinan J."/>
            <person name="Smith M."/>
            <person name="Salamov A."/>
            <person name="Schmutz J."/>
            <person name="Yadav J."/>
            <person name="Grigoriev I.V."/>
            <person name="Nuss D."/>
        </authorList>
    </citation>
    <scope>NUCLEOTIDE SEQUENCE</scope>
    <source>
        <strain evidence="1">EP155</strain>
    </source>
</reference>
<dbReference type="OrthoDB" id="4156714at2759"/>
<keyword evidence="2" id="KW-1185">Reference proteome</keyword>
<name>A0A9P5CTC0_CRYP1</name>
<accession>A0A9P5CTC0</accession>
<comment type="caution">
    <text evidence="1">The sequence shown here is derived from an EMBL/GenBank/DDBJ whole genome shotgun (WGS) entry which is preliminary data.</text>
</comment>
<dbReference type="RefSeq" id="XP_040781139.1">
    <property type="nucleotide sequence ID" value="XM_040924528.1"/>
</dbReference>
<dbReference type="AlphaFoldDB" id="A0A9P5CTC0"/>
<sequence length="57" mass="6314">MDLHQSQRPEPALLGKPLLMVLQPAIVACGTEEGRKYDQVSRIWLKARVWVGRGGSA</sequence>
<evidence type="ECO:0000313" key="1">
    <source>
        <dbReference type="EMBL" id="KAF3770178.1"/>
    </source>
</evidence>
<protein>
    <submittedName>
        <fullName evidence="1">Uncharacterized protein</fullName>
    </submittedName>
</protein>
<evidence type="ECO:0000313" key="2">
    <source>
        <dbReference type="Proteomes" id="UP000803844"/>
    </source>
</evidence>
<organism evidence="1 2">
    <name type="scientific">Cryphonectria parasitica (strain ATCC 38755 / EP155)</name>
    <dbReference type="NCBI Taxonomy" id="660469"/>
    <lineage>
        <taxon>Eukaryota</taxon>
        <taxon>Fungi</taxon>
        <taxon>Dikarya</taxon>
        <taxon>Ascomycota</taxon>
        <taxon>Pezizomycotina</taxon>
        <taxon>Sordariomycetes</taxon>
        <taxon>Sordariomycetidae</taxon>
        <taxon>Diaporthales</taxon>
        <taxon>Cryphonectriaceae</taxon>
        <taxon>Cryphonectria-Endothia species complex</taxon>
        <taxon>Cryphonectria</taxon>
    </lineage>
</organism>